<name>A0ABS9WC95_9PROT</name>
<sequence>MPMVIQPGSYLVAMSAQENRLKCRNEATFSLPFRERDAILPEIAEAQQAFDCRTFQGTLARGVEIEHQVTDATGFTFSTRTTAADCARLALARLSH</sequence>
<dbReference type="EMBL" id="JALBUU010000125">
    <property type="protein sequence ID" value="MCI0756934.1"/>
    <property type="molecule type" value="Genomic_DNA"/>
</dbReference>
<organism evidence="1 2">
    <name type="scientific">Teichococcus vastitatis</name>
    <dbReference type="NCBI Taxonomy" id="2307076"/>
    <lineage>
        <taxon>Bacteria</taxon>
        <taxon>Pseudomonadati</taxon>
        <taxon>Pseudomonadota</taxon>
        <taxon>Alphaproteobacteria</taxon>
        <taxon>Acetobacterales</taxon>
        <taxon>Roseomonadaceae</taxon>
        <taxon>Roseomonas</taxon>
    </lineage>
</organism>
<keyword evidence="2" id="KW-1185">Reference proteome</keyword>
<gene>
    <name evidence="1" type="ORF">MON41_25185</name>
</gene>
<proteinExistence type="predicted"/>
<evidence type="ECO:0000313" key="2">
    <source>
        <dbReference type="Proteomes" id="UP001201985"/>
    </source>
</evidence>
<evidence type="ECO:0000313" key="1">
    <source>
        <dbReference type="EMBL" id="MCI0756934.1"/>
    </source>
</evidence>
<reference evidence="1 2" key="1">
    <citation type="submission" date="2022-03" db="EMBL/GenBank/DDBJ databases">
        <title>Complete genome analysis of Roseomonas KG 17.1 : a prolific producer of plant growth promoters.</title>
        <authorList>
            <person name="Saadouli I."/>
            <person name="Najjari A."/>
            <person name="Mosbah A."/>
            <person name="Ouzari H.I."/>
        </authorList>
    </citation>
    <scope>NUCLEOTIDE SEQUENCE [LARGE SCALE GENOMIC DNA]</scope>
    <source>
        <strain evidence="1 2">KG17-1</strain>
    </source>
</reference>
<comment type="caution">
    <text evidence="1">The sequence shown here is derived from an EMBL/GenBank/DDBJ whole genome shotgun (WGS) entry which is preliminary data.</text>
</comment>
<protein>
    <submittedName>
        <fullName evidence="1">Uncharacterized protein</fullName>
    </submittedName>
</protein>
<accession>A0ABS9WC95</accession>
<dbReference type="Proteomes" id="UP001201985">
    <property type="component" value="Unassembled WGS sequence"/>
</dbReference>